<reference evidence="1" key="1">
    <citation type="submission" date="2019-08" db="EMBL/GenBank/DDBJ databases">
        <title>The genome of the North American firefly Photinus pyralis.</title>
        <authorList>
            <consortium name="Photinus pyralis genome working group"/>
            <person name="Fallon T.R."/>
            <person name="Sander Lower S.E."/>
            <person name="Weng J.-K."/>
        </authorList>
    </citation>
    <scope>NUCLEOTIDE SEQUENCE</scope>
    <source>
        <strain evidence="1">TRF0915ILg1</strain>
        <tissue evidence="1">Whole body</tissue>
    </source>
</reference>
<gene>
    <name evidence="1" type="ORF">ILUMI_16342</name>
</gene>
<evidence type="ECO:0000313" key="1">
    <source>
        <dbReference type="EMBL" id="KAF2889830.1"/>
    </source>
</evidence>
<sequence length="87" mass="10059">MKWQKKVFFHLFDLAVTNFHAMYKEKTGSHMSLADFQLELIKQIIEEFLKEHRSKKDGRSSGNVSIRLVGRRFPKLIPAVPGGKNNS</sequence>
<organism evidence="1 2">
    <name type="scientific">Ignelater luminosus</name>
    <name type="common">Cucubano</name>
    <name type="synonym">Pyrophorus luminosus</name>
    <dbReference type="NCBI Taxonomy" id="2038154"/>
    <lineage>
        <taxon>Eukaryota</taxon>
        <taxon>Metazoa</taxon>
        <taxon>Ecdysozoa</taxon>
        <taxon>Arthropoda</taxon>
        <taxon>Hexapoda</taxon>
        <taxon>Insecta</taxon>
        <taxon>Pterygota</taxon>
        <taxon>Neoptera</taxon>
        <taxon>Endopterygota</taxon>
        <taxon>Coleoptera</taxon>
        <taxon>Polyphaga</taxon>
        <taxon>Elateriformia</taxon>
        <taxon>Elateroidea</taxon>
        <taxon>Elateridae</taxon>
        <taxon>Agrypninae</taxon>
        <taxon>Pyrophorini</taxon>
        <taxon>Ignelater</taxon>
    </lineage>
</organism>
<accession>A0A8K0G2Z7</accession>
<protein>
    <recommendedName>
        <fullName evidence="3">PiggyBac transposable element-derived protein domain-containing protein</fullName>
    </recommendedName>
</protein>
<dbReference type="OrthoDB" id="6146839at2759"/>
<dbReference type="AlphaFoldDB" id="A0A8K0G2Z7"/>
<dbReference type="Proteomes" id="UP000801492">
    <property type="component" value="Unassembled WGS sequence"/>
</dbReference>
<comment type="caution">
    <text evidence="1">The sequence shown here is derived from an EMBL/GenBank/DDBJ whole genome shotgun (WGS) entry which is preliminary data.</text>
</comment>
<dbReference type="EMBL" id="VTPC01061898">
    <property type="protein sequence ID" value="KAF2889830.1"/>
    <property type="molecule type" value="Genomic_DNA"/>
</dbReference>
<name>A0A8K0G2Z7_IGNLU</name>
<proteinExistence type="predicted"/>
<keyword evidence="2" id="KW-1185">Reference proteome</keyword>
<evidence type="ECO:0008006" key="3">
    <source>
        <dbReference type="Google" id="ProtNLM"/>
    </source>
</evidence>
<evidence type="ECO:0000313" key="2">
    <source>
        <dbReference type="Proteomes" id="UP000801492"/>
    </source>
</evidence>